<dbReference type="Proteomes" id="UP000591131">
    <property type="component" value="Unassembled WGS sequence"/>
</dbReference>
<reference evidence="2 3" key="1">
    <citation type="submission" date="2020-04" db="EMBL/GenBank/DDBJ databases">
        <title>Perkinsus chesapeaki whole genome sequence.</title>
        <authorList>
            <person name="Bogema D.R."/>
        </authorList>
    </citation>
    <scope>NUCLEOTIDE SEQUENCE [LARGE SCALE GENOMIC DNA]</scope>
    <source>
        <strain evidence="2">ATCC PRA-425</strain>
    </source>
</reference>
<dbReference type="AlphaFoldDB" id="A0A7J6N0E5"/>
<keyword evidence="1" id="KW-0175">Coiled coil</keyword>
<dbReference type="OrthoDB" id="120976at2759"/>
<dbReference type="Gene3D" id="3.80.10.10">
    <property type="entry name" value="Ribonuclease Inhibitor"/>
    <property type="match status" value="2"/>
</dbReference>
<dbReference type="EMBL" id="JAAPAO010000021">
    <property type="protein sequence ID" value="KAF4677067.1"/>
    <property type="molecule type" value="Genomic_DNA"/>
</dbReference>
<dbReference type="SMART" id="SM00368">
    <property type="entry name" value="LRR_RI"/>
    <property type="match status" value="4"/>
</dbReference>
<proteinExistence type="predicted"/>
<name>A0A7J6N0E5_PERCH</name>
<dbReference type="Pfam" id="PF13516">
    <property type="entry name" value="LRR_6"/>
    <property type="match status" value="1"/>
</dbReference>
<dbReference type="InterPro" id="IPR001611">
    <property type="entry name" value="Leu-rich_rpt"/>
</dbReference>
<dbReference type="SUPFAM" id="SSF52047">
    <property type="entry name" value="RNI-like"/>
    <property type="match status" value="1"/>
</dbReference>
<comment type="caution">
    <text evidence="2">The sequence shown here is derived from an EMBL/GenBank/DDBJ whole genome shotgun (WGS) entry which is preliminary data.</text>
</comment>
<evidence type="ECO:0000313" key="2">
    <source>
        <dbReference type="EMBL" id="KAF4677067.1"/>
    </source>
</evidence>
<feature type="coiled-coil region" evidence="1">
    <location>
        <begin position="268"/>
        <end position="337"/>
    </location>
</feature>
<gene>
    <name evidence="2" type="primary">LRRC45</name>
    <name evidence="2" type="ORF">FOL47_003518</name>
</gene>
<dbReference type="InterPro" id="IPR032675">
    <property type="entry name" value="LRR_dom_sf"/>
</dbReference>
<evidence type="ECO:0000256" key="1">
    <source>
        <dbReference type="SAM" id="Coils"/>
    </source>
</evidence>
<accession>A0A7J6N0E5</accession>
<protein>
    <submittedName>
        <fullName evidence="2">Leucine rich repeat containing 45</fullName>
    </submittedName>
</protein>
<dbReference type="InterPro" id="IPR052394">
    <property type="entry name" value="LRR-containing"/>
</dbReference>
<keyword evidence="3" id="KW-1185">Reference proteome</keyword>
<organism evidence="2 3">
    <name type="scientific">Perkinsus chesapeaki</name>
    <name type="common">Clam parasite</name>
    <name type="synonym">Perkinsus andrewsi</name>
    <dbReference type="NCBI Taxonomy" id="330153"/>
    <lineage>
        <taxon>Eukaryota</taxon>
        <taxon>Sar</taxon>
        <taxon>Alveolata</taxon>
        <taxon>Perkinsozoa</taxon>
        <taxon>Perkinsea</taxon>
        <taxon>Perkinsida</taxon>
        <taxon>Perkinsidae</taxon>
        <taxon>Perkinsus</taxon>
    </lineage>
</organism>
<dbReference type="PANTHER" id="PTHR24114:SF2">
    <property type="entry name" value="F-BOX DOMAIN-CONTAINING PROTEIN-RELATED"/>
    <property type="match status" value="1"/>
</dbReference>
<evidence type="ECO:0000313" key="3">
    <source>
        <dbReference type="Proteomes" id="UP000591131"/>
    </source>
</evidence>
<sequence>MPPIIENDRLRVWFAHLDDSEFEAVLSKIRRNPLLRTVDLRGNSIGPDRAKVLAHTLRYAPLLKRLSLRHNPLVEHDDISGFEAICDALGTHNTLEELDLKATGLTGVAMEPIRRLLTQNRSIRFLDMEENALNEDGVAAVMGGIEANERLIECRLSNGNVGSMKGKMMKGTDCPSETVNTVTVEDRSVNDRLARCLNRLSMRLQEERRCVMNKKAKASAVERGIALRLSHLEEERSAVLETLRLMQTQLEALRQSSSDHITDEKVYLEDSAREIEDIRTRITKAELANDATRRQLHTLLAEKADCEIDIYKHKGYVAEVEKENALLEEKVRELRTDLAKVMRPKGRIK</sequence>
<dbReference type="PANTHER" id="PTHR24114">
    <property type="entry name" value="LEUCINE RICH REPEAT FAMILY PROTEIN"/>
    <property type="match status" value="1"/>
</dbReference>